<accession>A0A8B6DTR3</accession>
<feature type="compositionally biased region" description="Basic and acidic residues" evidence="1">
    <location>
        <begin position="57"/>
        <end position="72"/>
    </location>
</feature>
<dbReference type="EMBL" id="UYJE01004099">
    <property type="protein sequence ID" value="VDI25019.1"/>
    <property type="molecule type" value="Genomic_DNA"/>
</dbReference>
<sequence>MDRAEERGRKETESKKANNHKGGEAGKQKNGDEREISSREQGGAGEEKSGHSGVEQGRGETRGVERRQRKEQQGQIMWVSGSDTERRMGSGRDDGKKETRQGGCGV</sequence>
<dbReference type="Proteomes" id="UP000596742">
    <property type="component" value="Unassembled WGS sequence"/>
</dbReference>
<organism evidence="2 3">
    <name type="scientific">Mytilus galloprovincialis</name>
    <name type="common">Mediterranean mussel</name>
    <dbReference type="NCBI Taxonomy" id="29158"/>
    <lineage>
        <taxon>Eukaryota</taxon>
        <taxon>Metazoa</taxon>
        <taxon>Spiralia</taxon>
        <taxon>Lophotrochozoa</taxon>
        <taxon>Mollusca</taxon>
        <taxon>Bivalvia</taxon>
        <taxon>Autobranchia</taxon>
        <taxon>Pteriomorphia</taxon>
        <taxon>Mytilida</taxon>
        <taxon>Mytiloidea</taxon>
        <taxon>Mytilidae</taxon>
        <taxon>Mytilinae</taxon>
        <taxon>Mytilus</taxon>
    </lineage>
</organism>
<feature type="compositionally biased region" description="Basic and acidic residues" evidence="1">
    <location>
        <begin position="83"/>
        <end position="100"/>
    </location>
</feature>
<evidence type="ECO:0000256" key="1">
    <source>
        <dbReference type="SAM" id="MobiDB-lite"/>
    </source>
</evidence>
<protein>
    <submittedName>
        <fullName evidence="2">Uncharacterized protein</fullName>
    </submittedName>
</protein>
<keyword evidence="3" id="KW-1185">Reference proteome</keyword>
<feature type="compositionally biased region" description="Basic and acidic residues" evidence="1">
    <location>
        <begin position="1"/>
        <end position="38"/>
    </location>
</feature>
<comment type="caution">
    <text evidence="2">The sequence shown here is derived from an EMBL/GenBank/DDBJ whole genome shotgun (WGS) entry which is preliminary data.</text>
</comment>
<proteinExistence type="predicted"/>
<evidence type="ECO:0000313" key="3">
    <source>
        <dbReference type="Proteomes" id="UP000596742"/>
    </source>
</evidence>
<name>A0A8B6DTR3_MYTGA</name>
<gene>
    <name evidence="2" type="ORF">MGAL_10B013433</name>
</gene>
<reference evidence="2" key="1">
    <citation type="submission" date="2018-11" db="EMBL/GenBank/DDBJ databases">
        <authorList>
            <person name="Alioto T."/>
            <person name="Alioto T."/>
        </authorList>
    </citation>
    <scope>NUCLEOTIDE SEQUENCE</scope>
</reference>
<dbReference type="AlphaFoldDB" id="A0A8B6DTR3"/>
<evidence type="ECO:0000313" key="2">
    <source>
        <dbReference type="EMBL" id="VDI25019.1"/>
    </source>
</evidence>
<feature type="region of interest" description="Disordered" evidence="1">
    <location>
        <begin position="1"/>
        <end position="106"/>
    </location>
</feature>